<dbReference type="PIRSF" id="PIRSF005644">
    <property type="entry name" value="Hdrgns_mtr_HypE"/>
    <property type="match status" value="1"/>
</dbReference>
<sequence length="335" mass="36912">MGEEILLSVGGGGEETQKFLREVILKYLGNQFLNSLEDATPLEVSSKKLAYTTDSFTVKPIFFKGGDIGKLAITGTLNDLAVMGAKARFLSLSLIIEEGFSLRDLERILQSMVEVLSENEVLVVTGDTKVVPKGAADGIYINTSGIGEIIYSGLSAKNLKPGDVIIVTGSIGDHGVCILAEREGFKFEVDLESDCMCLYPLLEPLFRDSFELHALRDPTRGGLSGVLYEWARASKVDILIYEAEIPVKPQVKAFCEILGFEPYHFPSEGKALIALPESEAEKVLRILRDHPLGREAKIIGKVLKRSDNPRVFLETPYGTRRILELMDGEFLPRIC</sequence>
<comment type="similarity">
    <text evidence="1">Belongs to the HypE family.</text>
</comment>
<name>A0A2N7PI10_9BACT</name>
<evidence type="ECO:0000259" key="2">
    <source>
        <dbReference type="Pfam" id="PF00586"/>
    </source>
</evidence>
<dbReference type="InterPro" id="IPR011854">
    <property type="entry name" value="HypE"/>
</dbReference>
<dbReference type="Gene3D" id="3.30.1330.10">
    <property type="entry name" value="PurM-like, N-terminal domain"/>
    <property type="match status" value="1"/>
</dbReference>
<dbReference type="AlphaFoldDB" id="A0A2N7PI10"/>
<evidence type="ECO:0000313" key="4">
    <source>
        <dbReference type="EMBL" id="PMP60632.1"/>
    </source>
</evidence>
<dbReference type="InterPro" id="IPR016188">
    <property type="entry name" value="PurM-like_N"/>
</dbReference>
<dbReference type="Proteomes" id="UP000235731">
    <property type="component" value="Unassembled WGS sequence"/>
</dbReference>
<dbReference type="EMBL" id="PNIE01000102">
    <property type="protein sequence ID" value="PMP60632.1"/>
    <property type="molecule type" value="Genomic_DNA"/>
</dbReference>
<dbReference type="SUPFAM" id="SSF55326">
    <property type="entry name" value="PurM N-terminal domain-like"/>
    <property type="match status" value="1"/>
</dbReference>
<protein>
    <submittedName>
        <fullName evidence="4">Hydrogenase expression/formation protein HypE</fullName>
    </submittedName>
</protein>
<comment type="caution">
    <text evidence="4">The sequence shown here is derived from an EMBL/GenBank/DDBJ whole genome shotgun (WGS) entry which is preliminary data.</text>
</comment>
<gene>
    <name evidence="4" type="primary">hypE</name>
    <name evidence="4" type="ORF">C0197_06675</name>
</gene>
<proteinExistence type="inferred from homology"/>
<accession>A0A2N7PI10</accession>
<dbReference type="GO" id="GO:0051604">
    <property type="term" value="P:protein maturation"/>
    <property type="evidence" value="ECO:0007669"/>
    <property type="project" value="TreeGrafter"/>
</dbReference>
<organism evidence="4 5">
    <name type="scientific">Caldimicrobium thiodismutans</name>
    <dbReference type="NCBI Taxonomy" id="1653476"/>
    <lineage>
        <taxon>Bacteria</taxon>
        <taxon>Pseudomonadati</taxon>
        <taxon>Thermodesulfobacteriota</taxon>
        <taxon>Thermodesulfobacteria</taxon>
        <taxon>Thermodesulfobacteriales</taxon>
        <taxon>Thermodesulfobacteriaceae</taxon>
        <taxon>Caldimicrobium</taxon>
    </lineage>
</organism>
<dbReference type="CDD" id="cd02197">
    <property type="entry name" value="HypE"/>
    <property type="match status" value="1"/>
</dbReference>
<reference evidence="4 5" key="1">
    <citation type="submission" date="2018-01" db="EMBL/GenBank/DDBJ databases">
        <title>Metagenomic assembled genomes from two thermal pools in the Uzon Caldera, Kamchatka, Russia.</title>
        <authorList>
            <person name="Wilkins L."/>
            <person name="Ettinger C."/>
        </authorList>
    </citation>
    <scope>NUCLEOTIDE SEQUENCE [LARGE SCALE GENOMIC DNA]</scope>
    <source>
        <strain evidence="4">ZAV-15</strain>
    </source>
</reference>
<evidence type="ECO:0000259" key="3">
    <source>
        <dbReference type="Pfam" id="PF02769"/>
    </source>
</evidence>
<feature type="domain" description="PurM-like C-terminal" evidence="3">
    <location>
        <begin position="160"/>
        <end position="306"/>
    </location>
</feature>
<dbReference type="Pfam" id="PF00586">
    <property type="entry name" value="AIRS"/>
    <property type="match status" value="1"/>
</dbReference>
<dbReference type="SUPFAM" id="SSF56042">
    <property type="entry name" value="PurM C-terminal domain-like"/>
    <property type="match status" value="1"/>
</dbReference>
<evidence type="ECO:0000256" key="1">
    <source>
        <dbReference type="ARBA" id="ARBA00006243"/>
    </source>
</evidence>
<dbReference type="InterPro" id="IPR036676">
    <property type="entry name" value="PurM-like_C_sf"/>
</dbReference>
<feature type="domain" description="PurM-like N-terminal" evidence="2">
    <location>
        <begin position="37"/>
        <end position="149"/>
    </location>
</feature>
<dbReference type="PANTHER" id="PTHR30303">
    <property type="entry name" value="HYDROGENASE ISOENZYMES FORMATION PROTEIN HYPE"/>
    <property type="match status" value="1"/>
</dbReference>
<dbReference type="NCBIfam" id="TIGR02124">
    <property type="entry name" value="hypE"/>
    <property type="match status" value="1"/>
</dbReference>
<dbReference type="Gene3D" id="3.90.650.10">
    <property type="entry name" value="PurM-like C-terminal domain"/>
    <property type="match status" value="1"/>
</dbReference>
<evidence type="ECO:0000313" key="5">
    <source>
        <dbReference type="Proteomes" id="UP000235731"/>
    </source>
</evidence>
<dbReference type="InterPro" id="IPR036921">
    <property type="entry name" value="PurM-like_N_sf"/>
</dbReference>
<dbReference type="Pfam" id="PF02769">
    <property type="entry name" value="AIRS_C"/>
    <property type="match status" value="1"/>
</dbReference>
<dbReference type="InterPro" id="IPR010918">
    <property type="entry name" value="PurM-like_C_dom"/>
</dbReference>
<dbReference type="PANTHER" id="PTHR30303:SF0">
    <property type="entry name" value="CARBAMOYL DEHYDRATASE HYPE"/>
    <property type="match status" value="1"/>
</dbReference>